<reference evidence="1" key="1">
    <citation type="journal article" date="2005" name="Ichthyol. Res.">
        <title>Occurrence of a hybrid between endemic Miyabe charr Salvelinus malma miyabei and introduced masu salmon Oncorhynchus masou masou in the Lake Shikaribetsu system, Hokkaido, Japan.</title>
        <authorList>
            <person name="Koizumi I."/>
            <person name="Kobayashi H."/>
            <person name="Maekawa K."/>
            <person name="Azuma N."/>
            <person name="Nagase T."/>
        </authorList>
    </citation>
    <scope>NUCLEOTIDE SEQUENCE</scope>
</reference>
<name>Q5R223_9TELE</name>
<sequence>MFVKREIRVQSNAEVLHSSIASLSSI</sequence>
<evidence type="ECO:0000313" key="1">
    <source>
        <dbReference type="EMBL" id="BAD72942.1"/>
    </source>
</evidence>
<accession>Q5R223</accession>
<dbReference type="EMBL" id="AB180669">
    <property type="protein sequence ID" value="BAD72942.1"/>
    <property type="molecule type" value="Genomic_DNA"/>
</dbReference>
<organism evidence="1">
    <name type="scientific">Salvelinus malma</name>
    <name type="common">Dolly Varden</name>
    <dbReference type="NCBI Taxonomy" id="8039"/>
    <lineage>
        <taxon>Eukaryota</taxon>
        <taxon>Metazoa</taxon>
        <taxon>Chordata</taxon>
        <taxon>Craniata</taxon>
        <taxon>Vertebrata</taxon>
        <taxon>Euteleostomi</taxon>
        <taxon>Actinopterygii</taxon>
        <taxon>Neopterygii</taxon>
        <taxon>Teleostei</taxon>
        <taxon>Protacanthopterygii</taxon>
        <taxon>Salmoniformes</taxon>
        <taxon>Salmonidae</taxon>
        <taxon>Salmoninae</taxon>
        <taxon>Salvelinus</taxon>
    </lineage>
</organism>
<protein>
    <submittedName>
        <fullName evidence="1">Uncharacterized protein</fullName>
    </submittedName>
</protein>
<proteinExistence type="predicted"/>
<dbReference type="AlphaFoldDB" id="Q5R223"/>